<evidence type="ECO:0000313" key="2">
    <source>
        <dbReference type="EMBL" id="TNV80521.1"/>
    </source>
</evidence>
<dbReference type="InterPro" id="IPR007474">
    <property type="entry name" value="ApaG_domain"/>
</dbReference>
<accession>A0A8J8NS10</accession>
<dbReference type="OrthoDB" id="2305498at2759"/>
<dbReference type="PANTHER" id="PTHR47463:SF2">
    <property type="entry name" value="F-BOX PROTEIN SKIP16"/>
    <property type="match status" value="1"/>
</dbReference>
<protein>
    <recommendedName>
        <fullName evidence="1">ApaG domain-containing protein</fullName>
    </recommendedName>
</protein>
<organism evidence="2 3">
    <name type="scientific">Halteria grandinella</name>
    <dbReference type="NCBI Taxonomy" id="5974"/>
    <lineage>
        <taxon>Eukaryota</taxon>
        <taxon>Sar</taxon>
        <taxon>Alveolata</taxon>
        <taxon>Ciliophora</taxon>
        <taxon>Intramacronucleata</taxon>
        <taxon>Spirotrichea</taxon>
        <taxon>Stichotrichia</taxon>
        <taxon>Sporadotrichida</taxon>
        <taxon>Halteriidae</taxon>
        <taxon>Halteria</taxon>
    </lineage>
</organism>
<dbReference type="SUPFAM" id="SSF110069">
    <property type="entry name" value="ApaG-like"/>
    <property type="match status" value="1"/>
</dbReference>
<dbReference type="Proteomes" id="UP000785679">
    <property type="component" value="Unassembled WGS sequence"/>
</dbReference>
<proteinExistence type="predicted"/>
<sequence>METIHSEHDSQQTILAPGRAQAEDTEMIETFGANQGSNPTICHLTEAFDQGLCLLLTGFLNFDECRSLLMVNKQFNRYLCGGNLDIIWKAQFDYEFHLSEYPDHKRGAQETYFQYFQRSFGMYLRCRTLFREIIRMTRLLSSQEQEGEYLRPITSRKLAPLLQLQKQVTFEFECLYKNLNDPAQINDYDTLISMQNFSPFEKFKNFGFHVTEFYEHKLEYALLSPAAVTWIQMILFQYYKKKLLPIIHTTGYRQSVFVDMDNMFGLGPNALISWGGPDRTKAHLVGTSIFDFLESHLEKLQTGFYFDKKGRIESFPSDPRMENGSVTVTQGVRVEAVAKYIHFFSVFDVTHYHRQKYYFTYQIRIMVDPEFKQRHLKQGGEPFLKCQLKKRHWDISTGRNIERVDGDGVVGLFPIISVDMVQPFIYESCCPVSELGSTISGWFEFEIVEECARKGQTFVANVAPFALSLEPGTRLLDNPFFEPWMHF</sequence>
<dbReference type="Gene3D" id="2.60.40.1470">
    <property type="entry name" value="ApaG domain"/>
    <property type="match status" value="1"/>
</dbReference>
<dbReference type="InterPro" id="IPR036767">
    <property type="entry name" value="ApaG_sf"/>
</dbReference>
<evidence type="ECO:0000259" key="1">
    <source>
        <dbReference type="PROSITE" id="PS51087"/>
    </source>
</evidence>
<name>A0A8J8NS10_HALGN</name>
<feature type="domain" description="ApaG" evidence="1">
    <location>
        <begin position="326"/>
        <end position="474"/>
    </location>
</feature>
<dbReference type="Pfam" id="PF04379">
    <property type="entry name" value="DUF525"/>
    <property type="match status" value="1"/>
</dbReference>
<dbReference type="EMBL" id="RRYP01007407">
    <property type="protein sequence ID" value="TNV80521.1"/>
    <property type="molecule type" value="Genomic_DNA"/>
</dbReference>
<dbReference type="PROSITE" id="PS51087">
    <property type="entry name" value="APAG"/>
    <property type="match status" value="1"/>
</dbReference>
<dbReference type="AlphaFoldDB" id="A0A8J8NS10"/>
<gene>
    <name evidence="2" type="ORF">FGO68_gene5499</name>
</gene>
<reference evidence="2" key="1">
    <citation type="submission" date="2019-06" db="EMBL/GenBank/DDBJ databases">
        <authorList>
            <person name="Zheng W."/>
        </authorList>
    </citation>
    <scope>NUCLEOTIDE SEQUENCE</scope>
    <source>
        <strain evidence="2">QDHG01</strain>
    </source>
</reference>
<comment type="caution">
    <text evidence="2">The sequence shown here is derived from an EMBL/GenBank/DDBJ whole genome shotgun (WGS) entry which is preliminary data.</text>
</comment>
<evidence type="ECO:0000313" key="3">
    <source>
        <dbReference type="Proteomes" id="UP000785679"/>
    </source>
</evidence>
<dbReference type="PANTHER" id="PTHR47463">
    <property type="entry name" value="F-BOX PROTEIN SKIP16"/>
    <property type="match status" value="1"/>
</dbReference>
<keyword evidence="3" id="KW-1185">Reference proteome</keyword>